<comment type="catalytic activity">
    <reaction evidence="10 11">
        <text>an acyl-CoA + a 1,2-diacyl-sn-glycerol = a triacyl-sn-glycerol + CoA</text>
        <dbReference type="Rhea" id="RHEA:10868"/>
        <dbReference type="ChEBI" id="CHEBI:17815"/>
        <dbReference type="ChEBI" id="CHEBI:57287"/>
        <dbReference type="ChEBI" id="CHEBI:58342"/>
        <dbReference type="ChEBI" id="CHEBI:64615"/>
        <dbReference type="EC" id="2.3.1.20"/>
    </reaction>
</comment>
<organism evidence="14 15">
    <name type="scientific">Actinomycetospora cinnamomea</name>
    <dbReference type="NCBI Taxonomy" id="663609"/>
    <lineage>
        <taxon>Bacteria</taxon>
        <taxon>Bacillati</taxon>
        <taxon>Actinomycetota</taxon>
        <taxon>Actinomycetes</taxon>
        <taxon>Pseudonocardiales</taxon>
        <taxon>Pseudonocardiaceae</taxon>
        <taxon>Actinomycetospora</taxon>
    </lineage>
</organism>
<protein>
    <recommendedName>
        <fullName evidence="4 11">Diacylglycerol O-acyltransferase</fullName>
        <ecNumber evidence="4 11">2.3.1.20</ecNumber>
    </recommendedName>
</protein>
<dbReference type="GO" id="GO:0019432">
    <property type="term" value="P:triglyceride biosynthetic process"/>
    <property type="evidence" value="ECO:0007669"/>
    <property type="project" value="UniProtKB-UniPathway"/>
</dbReference>
<name>A0A2U1F282_9PSEU</name>
<evidence type="ECO:0000256" key="6">
    <source>
        <dbReference type="ARBA" id="ARBA00022679"/>
    </source>
</evidence>
<evidence type="ECO:0000256" key="7">
    <source>
        <dbReference type="ARBA" id="ARBA00022798"/>
    </source>
</evidence>
<dbReference type="GO" id="GO:0051701">
    <property type="term" value="P:biological process involved in interaction with host"/>
    <property type="evidence" value="ECO:0007669"/>
    <property type="project" value="TreeGrafter"/>
</dbReference>
<dbReference type="Pfam" id="PF06974">
    <property type="entry name" value="WS_DGAT_C"/>
    <property type="match status" value="1"/>
</dbReference>
<keyword evidence="6 11" id="KW-0808">Transferase</keyword>
<evidence type="ECO:0000256" key="4">
    <source>
        <dbReference type="ARBA" id="ARBA00013244"/>
    </source>
</evidence>
<dbReference type="PANTHER" id="PTHR31650:SF1">
    <property type="entry name" value="WAX ESTER SYNTHASE_DIACYLGLYCEROL ACYLTRANSFERASE 4-RELATED"/>
    <property type="match status" value="1"/>
</dbReference>
<dbReference type="EMBL" id="QEKW01000013">
    <property type="protein sequence ID" value="PVZ06287.1"/>
    <property type="molecule type" value="Genomic_DNA"/>
</dbReference>
<dbReference type="SUPFAM" id="SSF52777">
    <property type="entry name" value="CoA-dependent acyltransferases"/>
    <property type="match status" value="1"/>
</dbReference>
<reference evidence="14 15" key="1">
    <citation type="submission" date="2018-04" db="EMBL/GenBank/DDBJ databases">
        <title>Genomic Encyclopedia of Type Strains, Phase IV (KMG-IV): sequencing the most valuable type-strain genomes for metagenomic binning, comparative biology and taxonomic classification.</title>
        <authorList>
            <person name="Goeker M."/>
        </authorList>
    </citation>
    <scope>NUCLEOTIDE SEQUENCE [LARGE SCALE GENOMIC DNA]</scope>
    <source>
        <strain evidence="14 15">DSM 45771</strain>
    </source>
</reference>
<dbReference type="RefSeq" id="WP_165825843.1">
    <property type="nucleotide sequence ID" value="NZ_QEKW01000013.1"/>
</dbReference>
<dbReference type="GO" id="GO:0004144">
    <property type="term" value="F:diacylglycerol O-acyltransferase activity"/>
    <property type="evidence" value="ECO:0007669"/>
    <property type="project" value="UniProtKB-EC"/>
</dbReference>
<evidence type="ECO:0000256" key="8">
    <source>
        <dbReference type="ARBA" id="ARBA00023098"/>
    </source>
</evidence>
<dbReference type="InterPro" id="IPR045034">
    <property type="entry name" value="O-acyltransferase_WSD1-like"/>
</dbReference>
<dbReference type="GO" id="GO:0071731">
    <property type="term" value="P:response to nitric oxide"/>
    <property type="evidence" value="ECO:0007669"/>
    <property type="project" value="TreeGrafter"/>
</dbReference>
<keyword evidence="7 11" id="KW-0319">Glycerol metabolism</keyword>
<keyword evidence="5 11" id="KW-0444">Lipid biosynthesis</keyword>
<dbReference type="Gene3D" id="3.30.559.10">
    <property type="entry name" value="Chloramphenicol acetyltransferase-like domain"/>
    <property type="match status" value="1"/>
</dbReference>
<dbReference type="GO" id="GO:0001666">
    <property type="term" value="P:response to hypoxia"/>
    <property type="evidence" value="ECO:0007669"/>
    <property type="project" value="TreeGrafter"/>
</dbReference>
<gene>
    <name evidence="14" type="ORF">C8D89_11325</name>
</gene>
<evidence type="ECO:0000256" key="10">
    <source>
        <dbReference type="ARBA" id="ARBA00048109"/>
    </source>
</evidence>
<keyword evidence="8 11" id="KW-0443">Lipid metabolism</keyword>
<evidence type="ECO:0000256" key="3">
    <source>
        <dbReference type="ARBA" id="ARBA00009587"/>
    </source>
</evidence>
<evidence type="ECO:0000256" key="2">
    <source>
        <dbReference type="ARBA" id="ARBA00005189"/>
    </source>
</evidence>
<feature type="domain" description="O-acyltransferase WSD1 C-terminal" evidence="13">
    <location>
        <begin position="312"/>
        <end position="455"/>
    </location>
</feature>
<dbReference type="NCBIfam" id="TIGR02946">
    <property type="entry name" value="acyl_WS_DGAT"/>
    <property type="match status" value="1"/>
</dbReference>
<dbReference type="InterPro" id="IPR004255">
    <property type="entry name" value="O-acyltransferase_WSD1_N"/>
</dbReference>
<dbReference type="InterPro" id="IPR023213">
    <property type="entry name" value="CAT-like_dom_sf"/>
</dbReference>
<evidence type="ECO:0000259" key="12">
    <source>
        <dbReference type="Pfam" id="PF03007"/>
    </source>
</evidence>
<dbReference type="Pfam" id="PF03007">
    <property type="entry name" value="WS_DGAT_cat"/>
    <property type="match status" value="1"/>
</dbReference>
<feature type="domain" description="O-acyltransferase WSD1-like N-terminal" evidence="12">
    <location>
        <begin position="6"/>
        <end position="270"/>
    </location>
</feature>
<dbReference type="Proteomes" id="UP000245639">
    <property type="component" value="Unassembled WGS sequence"/>
</dbReference>
<comment type="similarity">
    <text evidence="3 11">Belongs to the long-chain O-acyltransferase family.</text>
</comment>
<proteinExistence type="inferred from homology"/>
<evidence type="ECO:0000259" key="13">
    <source>
        <dbReference type="Pfam" id="PF06974"/>
    </source>
</evidence>
<dbReference type="EC" id="2.3.1.20" evidence="4 11"/>
<keyword evidence="15" id="KW-1185">Reference proteome</keyword>
<keyword evidence="9 11" id="KW-0012">Acyltransferase</keyword>
<evidence type="ECO:0000256" key="11">
    <source>
        <dbReference type="RuleBase" id="RU361241"/>
    </source>
</evidence>
<evidence type="ECO:0000256" key="5">
    <source>
        <dbReference type="ARBA" id="ARBA00022516"/>
    </source>
</evidence>
<sequence length="459" mass="48822">MNAVPLGPLDAAFLEVEDAEPEVSMAIASIAVFAGPSPGTDEFAAHLAGRLPLIPRYRQKVRRVPLDLGAPVWVDDPGFDLDRHLVRVALPAPGGDAELAALMGRIMATRLDRDRPLWRYWLVEGLAGGRWALVSQIHHCMVDGVSGTDLYGIVLDPEPDPRPPAPDAHVPGPEPSSAELLVAAAGGLLRLPLAAAGAAAALVARPREAWGRVAAGLRGGAALLASLRPGPPSSLTGPRHRPRRYAFARGRVEDVRAIRHRLGGTFNDVVLAAVTAGFRALLLARGEEPAPDLVRTLVPVSVRAPGDEGSRGNQVSLLLPRLPVHLDDPRERLAATVAELDRCKAAHEAEAGALLTRLARFEPYPLLGGGVRWASRRTQRSVVTVTTNVPGPRETLYGLGRELLEIIPYVPIGSAVQVGVSIMTYRDGLAIGITGDEAAEDLQVLARAVETELSVLSER</sequence>
<dbReference type="AlphaFoldDB" id="A0A2U1F282"/>
<dbReference type="GO" id="GO:0006071">
    <property type="term" value="P:glycerol metabolic process"/>
    <property type="evidence" value="ECO:0007669"/>
    <property type="project" value="UniProtKB-KW"/>
</dbReference>
<comment type="pathway">
    <text evidence="1 11">Glycerolipid metabolism; triacylglycerol biosynthesis.</text>
</comment>
<evidence type="ECO:0000256" key="1">
    <source>
        <dbReference type="ARBA" id="ARBA00004771"/>
    </source>
</evidence>
<evidence type="ECO:0000313" key="14">
    <source>
        <dbReference type="EMBL" id="PVZ06287.1"/>
    </source>
</evidence>
<dbReference type="PANTHER" id="PTHR31650">
    <property type="entry name" value="O-ACYLTRANSFERASE (WSD1-LIKE) FAMILY PROTEIN"/>
    <property type="match status" value="1"/>
</dbReference>
<dbReference type="UniPathway" id="UPA00282"/>
<evidence type="ECO:0000256" key="9">
    <source>
        <dbReference type="ARBA" id="ARBA00023315"/>
    </source>
</evidence>
<comment type="caution">
    <text evidence="14">The sequence shown here is derived from an EMBL/GenBank/DDBJ whole genome shotgun (WGS) entry which is preliminary data.</text>
</comment>
<accession>A0A2U1F282</accession>
<comment type="pathway">
    <text evidence="2">Lipid metabolism.</text>
</comment>
<dbReference type="InterPro" id="IPR014292">
    <property type="entry name" value="Acyl_transf_WS/DGAT"/>
</dbReference>
<evidence type="ECO:0000313" key="15">
    <source>
        <dbReference type="Proteomes" id="UP000245639"/>
    </source>
</evidence>
<dbReference type="GO" id="GO:0005886">
    <property type="term" value="C:plasma membrane"/>
    <property type="evidence" value="ECO:0007669"/>
    <property type="project" value="TreeGrafter"/>
</dbReference>
<dbReference type="InterPro" id="IPR009721">
    <property type="entry name" value="O-acyltransferase_WSD1_C"/>
</dbReference>